<keyword evidence="4" id="KW-0482">Metalloprotease</keyword>
<feature type="transmembrane region" description="Helical" evidence="2">
    <location>
        <begin position="289"/>
        <end position="307"/>
    </location>
</feature>
<evidence type="ECO:0000313" key="4">
    <source>
        <dbReference type="EMBL" id="TBO31149.1"/>
    </source>
</evidence>
<keyword evidence="2" id="KW-1133">Transmembrane helix</keyword>
<keyword evidence="2" id="KW-0472">Membrane</keyword>
<dbReference type="GO" id="GO:0080120">
    <property type="term" value="P:CAAX-box protein maturation"/>
    <property type="evidence" value="ECO:0007669"/>
    <property type="project" value="UniProtKB-ARBA"/>
</dbReference>
<proteinExistence type="predicted"/>
<keyword evidence="4" id="KW-0645">Protease</keyword>
<evidence type="ECO:0000256" key="2">
    <source>
        <dbReference type="SAM" id="Phobius"/>
    </source>
</evidence>
<feature type="compositionally biased region" description="Basic residues" evidence="1">
    <location>
        <begin position="25"/>
        <end position="38"/>
    </location>
</feature>
<feature type="compositionally biased region" description="Basic and acidic residues" evidence="1">
    <location>
        <begin position="7"/>
        <end position="23"/>
    </location>
</feature>
<keyword evidence="4" id="KW-0378">Hydrolase</keyword>
<accession>A0A4Q9H4N3</accession>
<evidence type="ECO:0000313" key="5">
    <source>
        <dbReference type="Proteomes" id="UP000292120"/>
    </source>
</evidence>
<evidence type="ECO:0000259" key="3">
    <source>
        <dbReference type="Pfam" id="PF02517"/>
    </source>
</evidence>
<feature type="transmembrane region" description="Helical" evidence="2">
    <location>
        <begin position="342"/>
        <end position="360"/>
    </location>
</feature>
<dbReference type="Proteomes" id="UP000292120">
    <property type="component" value="Unassembled WGS sequence"/>
</dbReference>
<comment type="caution">
    <text evidence="4">The sequence shown here is derived from an EMBL/GenBank/DDBJ whole genome shotgun (WGS) entry which is preliminary data.</text>
</comment>
<feature type="transmembrane region" description="Helical" evidence="2">
    <location>
        <begin position="105"/>
        <end position="122"/>
    </location>
</feature>
<reference evidence="4 5" key="1">
    <citation type="submission" date="2019-02" db="EMBL/GenBank/DDBJ databases">
        <title>Aquabacterium sp. strain KMB7.</title>
        <authorList>
            <person name="Chen W.-M."/>
        </authorList>
    </citation>
    <scope>NUCLEOTIDE SEQUENCE [LARGE SCALE GENOMIC DNA]</scope>
    <source>
        <strain evidence="4 5">KMB7</strain>
    </source>
</reference>
<dbReference type="OrthoDB" id="5322702at2"/>
<feature type="transmembrane region" description="Helical" evidence="2">
    <location>
        <begin position="82"/>
        <end position="99"/>
    </location>
</feature>
<sequence length="361" mass="38988">MTQGQVNRRDAAGSWSDRQEPTRGGRGRPTWHSRGAQRRRRSVSQALLVCRLAAMPDSLNPTLLVLSLHVAALCLLWRHARAATLVLALSMAVAWHVGLMDLRGVLSAVLVGSTVLAARLWTAHDWPAHGLVRLTAALTCLALALHLLPGFHNPRLLDQVLVREGATPFTLYASLDKALAGWMLLALVGLGWRDRQALRAGLRGTLAPVVLTCTAVIGLAWAMGRVQWEGWEGLWPMPPQAPHASWVFLVVNLFITCVAEEAFFRGWLQSSLQRALTRVQQRHGPAGTHGLWQALPGLCGALLFGLAHAAGGVQQVVLATLAGLGCAWAFHRTGGSLEAAVLVHFALNALHFLAFTYPALA</sequence>
<organism evidence="4 5">
    <name type="scientific">Aquabacterium lacunae</name>
    <dbReference type="NCBI Taxonomy" id="2528630"/>
    <lineage>
        <taxon>Bacteria</taxon>
        <taxon>Pseudomonadati</taxon>
        <taxon>Pseudomonadota</taxon>
        <taxon>Betaproteobacteria</taxon>
        <taxon>Burkholderiales</taxon>
        <taxon>Aquabacterium</taxon>
    </lineage>
</organism>
<keyword evidence="2" id="KW-0812">Transmembrane</keyword>
<feature type="region of interest" description="Disordered" evidence="1">
    <location>
        <begin position="1"/>
        <end position="38"/>
    </location>
</feature>
<dbReference type="GO" id="GO:0008237">
    <property type="term" value="F:metallopeptidase activity"/>
    <property type="evidence" value="ECO:0007669"/>
    <property type="project" value="UniProtKB-KW"/>
</dbReference>
<dbReference type="Pfam" id="PF02517">
    <property type="entry name" value="Rce1-like"/>
    <property type="match status" value="1"/>
</dbReference>
<dbReference type="GO" id="GO:0004175">
    <property type="term" value="F:endopeptidase activity"/>
    <property type="evidence" value="ECO:0007669"/>
    <property type="project" value="UniProtKB-ARBA"/>
</dbReference>
<dbReference type="EMBL" id="SIXI01000003">
    <property type="protein sequence ID" value="TBO31149.1"/>
    <property type="molecule type" value="Genomic_DNA"/>
</dbReference>
<keyword evidence="5" id="KW-1185">Reference proteome</keyword>
<gene>
    <name evidence="4" type="ORF">EYS42_07815</name>
</gene>
<feature type="transmembrane region" description="Helical" evidence="2">
    <location>
        <begin position="244"/>
        <end position="268"/>
    </location>
</feature>
<feature type="domain" description="CAAX prenyl protease 2/Lysostaphin resistance protein A-like" evidence="3">
    <location>
        <begin position="244"/>
        <end position="350"/>
    </location>
</feature>
<dbReference type="GO" id="GO:0006508">
    <property type="term" value="P:proteolysis"/>
    <property type="evidence" value="ECO:0007669"/>
    <property type="project" value="UniProtKB-KW"/>
</dbReference>
<dbReference type="AlphaFoldDB" id="A0A4Q9H4N3"/>
<feature type="transmembrane region" description="Helical" evidence="2">
    <location>
        <begin position="204"/>
        <end position="224"/>
    </location>
</feature>
<feature type="transmembrane region" description="Helical" evidence="2">
    <location>
        <begin position="134"/>
        <end position="151"/>
    </location>
</feature>
<name>A0A4Q9H4N3_9BURK</name>
<dbReference type="InterPro" id="IPR003675">
    <property type="entry name" value="Rce1/LyrA-like_dom"/>
</dbReference>
<feature type="transmembrane region" description="Helical" evidence="2">
    <location>
        <begin position="171"/>
        <end position="192"/>
    </location>
</feature>
<protein>
    <submittedName>
        <fullName evidence="4">CPBP family intramembrane metalloprotease</fullName>
    </submittedName>
</protein>
<evidence type="ECO:0000256" key="1">
    <source>
        <dbReference type="SAM" id="MobiDB-lite"/>
    </source>
</evidence>